<keyword evidence="1" id="KW-0812">Transmembrane</keyword>
<evidence type="ECO:0000256" key="1">
    <source>
        <dbReference type="SAM" id="Phobius"/>
    </source>
</evidence>
<feature type="transmembrane region" description="Helical" evidence="1">
    <location>
        <begin position="59"/>
        <end position="78"/>
    </location>
</feature>
<proteinExistence type="predicted"/>
<name>A0A0W0Z5R0_LEGSP</name>
<keyword evidence="1" id="KW-1133">Transmembrane helix</keyword>
<sequence length="214" mass="24439">MGLYLVLGPPLRFVLPGANLGHTPDLTITRKFAKKFKAWEIFMPQDDTHVCSKKKINNYFLIALIFIIVISLCFYIYFKNLNVLLTTSCPSVTEVQTVIIKNSMIPGNSKYWRDINGFKWKIEIPETVKNPPIVSGFYMAYSQNILSLRCAYKVYKSSNKYDAIIASGQFNTNNPIKIPMTKPWITSAQGFDKFCQKNPQDCTFKLLKSSPSTH</sequence>
<keyword evidence="3" id="KW-1185">Reference proteome</keyword>
<keyword evidence="1" id="KW-0472">Membrane</keyword>
<reference evidence="2 3" key="1">
    <citation type="submission" date="2015-11" db="EMBL/GenBank/DDBJ databases">
        <title>Genomic analysis of 38 Legionella species identifies large and diverse effector repertoires.</title>
        <authorList>
            <person name="Burstein D."/>
            <person name="Amaro F."/>
            <person name="Zusman T."/>
            <person name="Lifshitz Z."/>
            <person name="Cohen O."/>
            <person name="Gilbert J.A."/>
            <person name="Pupko T."/>
            <person name="Shuman H.A."/>
            <person name="Segal G."/>
        </authorList>
    </citation>
    <scope>NUCLEOTIDE SEQUENCE [LARGE SCALE GENOMIC DNA]</scope>
    <source>
        <strain evidence="2 3">Mt.St.Helens-9</strain>
    </source>
</reference>
<accession>A0A0W0Z5R0</accession>
<dbReference type="AlphaFoldDB" id="A0A0W0Z5R0"/>
<evidence type="ECO:0000313" key="3">
    <source>
        <dbReference type="Proteomes" id="UP000054877"/>
    </source>
</evidence>
<dbReference type="PATRIC" id="fig|452.5.peg.1164"/>
<evidence type="ECO:0000313" key="2">
    <source>
        <dbReference type="EMBL" id="KTD64254.1"/>
    </source>
</evidence>
<comment type="caution">
    <text evidence="2">The sequence shown here is derived from an EMBL/GenBank/DDBJ whole genome shotgun (WGS) entry which is preliminary data.</text>
</comment>
<organism evidence="2 3">
    <name type="scientific">Legionella spiritensis</name>
    <dbReference type="NCBI Taxonomy" id="452"/>
    <lineage>
        <taxon>Bacteria</taxon>
        <taxon>Pseudomonadati</taxon>
        <taxon>Pseudomonadota</taxon>
        <taxon>Gammaproteobacteria</taxon>
        <taxon>Legionellales</taxon>
        <taxon>Legionellaceae</taxon>
        <taxon>Legionella</taxon>
    </lineage>
</organism>
<dbReference type="Proteomes" id="UP000054877">
    <property type="component" value="Unassembled WGS sequence"/>
</dbReference>
<gene>
    <name evidence="2" type="ORF">Lspi_1061</name>
</gene>
<protein>
    <submittedName>
        <fullName evidence="2">Uncharacterized protein</fullName>
    </submittedName>
</protein>
<dbReference type="EMBL" id="LNYX01000013">
    <property type="protein sequence ID" value="KTD64254.1"/>
    <property type="molecule type" value="Genomic_DNA"/>
</dbReference>